<comment type="caution">
    <text evidence="1">The sequence shown here is derived from an EMBL/GenBank/DDBJ whole genome shotgun (WGS) entry which is preliminary data.</text>
</comment>
<gene>
    <name evidence="1" type="ORF">ATI61_10695</name>
</gene>
<sequence>MARWAGPRVLLALVLLAALPGCVRKEGSTPMFDWIPTESAPKRFPMRLLRGDLFFADGKSIYVPDQRDVSNGWGKRGSVHIVGDALKPVPVRLELEWFSYTEDRFYQGAYDLPVERMTELFKKGVTDPDTGRPQGFERIIVGMAPEGLVSVWMAAGAEVVEVAAFTAPQTPQPWKRVIDNPRIARGDFIRQVLKEHLGAEGLARFDREGVPKGLYPGYRVQYRWGPQVVGDGKPKGLWTRSFNGENAHIGHAGPAIPRDSRPVPSEMLLDWTAPDGMPLSAKIFFDEAEIFAAFAKLSRGDAKHPLAVELETAGQTVSVSLRDDQYVLPLQKAAIEVYRGR</sequence>
<accession>A0ABX9JZS1</accession>
<dbReference type="RefSeq" id="WP_075335840.1">
    <property type="nucleotide sequence ID" value="NZ_CP011509.1"/>
</dbReference>
<dbReference type="Proteomes" id="UP000256345">
    <property type="component" value="Unassembled WGS sequence"/>
</dbReference>
<proteinExistence type="predicted"/>
<keyword evidence="2" id="KW-1185">Reference proteome</keyword>
<evidence type="ECO:0000313" key="1">
    <source>
        <dbReference type="EMBL" id="REG30626.1"/>
    </source>
</evidence>
<name>A0ABX9JZS1_9BACT</name>
<organism evidence="1 2">
    <name type="scientific">Archangium gephyra</name>
    <dbReference type="NCBI Taxonomy" id="48"/>
    <lineage>
        <taxon>Bacteria</taxon>
        <taxon>Pseudomonadati</taxon>
        <taxon>Myxococcota</taxon>
        <taxon>Myxococcia</taxon>
        <taxon>Myxococcales</taxon>
        <taxon>Cystobacterineae</taxon>
        <taxon>Archangiaceae</taxon>
        <taxon>Archangium</taxon>
    </lineage>
</organism>
<protein>
    <recommendedName>
        <fullName evidence="3">DUF2931 family protein</fullName>
    </recommendedName>
</protein>
<evidence type="ECO:0000313" key="2">
    <source>
        <dbReference type="Proteomes" id="UP000256345"/>
    </source>
</evidence>
<evidence type="ECO:0008006" key="3">
    <source>
        <dbReference type="Google" id="ProtNLM"/>
    </source>
</evidence>
<dbReference type="Pfam" id="PF11153">
    <property type="entry name" value="DUF2931"/>
    <property type="match status" value="1"/>
</dbReference>
<reference evidence="1 2" key="1">
    <citation type="submission" date="2018-08" db="EMBL/GenBank/DDBJ databases">
        <title>Genomic Encyclopedia of Archaeal and Bacterial Type Strains, Phase II (KMG-II): from individual species to whole genera.</title>
        <authorList>
            <person name="Goeker M."/>
        </authorList>
    </citation>
    <scope>NUCLEOTIDE SEQUENCE [LARGE SCALE GENOMIC DNA]</scope>
    <source>
        <strain evidence="1 2">DSM 2261</strain>
    </source>
</reference>
<dbReference type="EMBL" id="QUMU01000006">
    <property type="protein sequence ID" value="REG30626.1"/>
    <property type="molecule type" value="Genomic_DNA"/>
</dbReference>
<dbReference type="InterPro" id="IPR021326">
    <property type="entry name" value="DUF2931"/>
</dbReference>